<dbReference type="PANTHER" id="PTHR22946">
    <property type="entry name" value="DIENELACTONE HYDROLASE DOMAIN-CONTAINING PROTEIN-RELATED"/>
    <property type="match status" value="1"/>
</dbReference>
<organism evidence="3 4">
    <name type="scientific">Herbaspirillum rubrisubalbicans</name>
    <dbReference type="NCBI Taxonomy" id="80842"/>
    <lineage>
        <taxon>Bacteria</taxon>
        <taxon>Pseudomonadati</taxon>
        <taxon>Pseudomonadota</taxon>
        <taxon>Betaproteobacteria</taxon>
        <taxon>Burkholderiales</taxon>
        <taxon>Oxalobacteraceae</taxon>
        <taxon>Herbaspirillum</taxon>
    </lineage>
</organism>
<keyword evidence="1" id="KW-0378">Hydrolase</keyword>
<protein>
    <recommendedName>
        <fullName evidence="2">Xaa-Pro dipeptidyl-peptidase-like domain-containing protein</fullName>
    </recommendedName>
</protein>
<accession>A0ABX9BWA9</accession>
<keyword evidence="4" id="KW-1185">Reference proteome</keyword>
<dbReference type="InterPro" id="IPR050261">
    <property type="entry name" value="FrsA_esterase"/>
</dbReference>
<evidence type="ECO:0000313" key="3">
    <source>
        <dbReference type="EMBL" id="RAM61941.1"/>
    </source>
</evidence>
<comment type="caution">
    <text evidence="3">The sequence shown here is derived from an EMBL/GenBank/DDBJ whole genome shotgun (WGS) entry which is preliminary data.</text>
</comment>
<name>A0ABX9BWA9_9BURK</name>
<dbReference type="Proteomes" id="UP000248631">
    <property type="component" value="Unassembled WGS sequence"/>
</dbReference>
<evidence type="ECO:0000313" key="4">
    <source>
        <dbReference type="Proteomes" id="UP000248631"/>
    </source>
</evidence>
<feature type="domain" description="Xaa-Pro dipeptidyl-peptidase-like" evidence="2">
    <location>
        <begin position="59"/>
        <end position="196"/>
    </location>
</feature>
<dbReference type="PANTHER" id="PTHR22946:SF9">
    <property type="entry name" value="POLYKETIDE TRANSFERASE AF380"/>
    <property type="match status" value="1"/>
</dbReference>
<dbReference type="InterPro" id="IPR029058">
    <property type="entry name" value="AB_hydrolase_fold"/>
</dbReference>
<dbReference type="SUPFAM" id="SSF53474">
    <property type="entry name" value="alpha/beta-Hydrolases"/>
    <property type="match status" value="1"/>
</dbReference>
<dbReference type="Gene3D" id="3.40.50.1820">
    <property type="entry name" value="alpha/beta hydrolase"/>
    <property type="match status" value="1"/>
</dbReference>
<gene>
    <name evidence="3" type="ORF">RB24_23265</name>
</gene>
<evidence type="ECO:0000259" key="2">
    <source>
        <dbReference type="Pfam" id="PF02129"/>
    </source>
</evidence>
<sequence length="387" mass="42592">MEPRDYWMFLILRLLMALIAMSCCCRAEDVYDSLSRSDGALPNESIIQVPVEENLFGTIHLQVTVSMPTGAGPFPLAVFNHGADGSRPPSQQPRSHLTWPAVYFMSRGYAVVQPMMRGYAGSQGSLHQHGCDLASLGLEAAKDIRAVIEFMIRQPFIDGSRIVVAGQSYGGWNTLALGSMGVPNVKGLVSFSGGVHEAHCPISDLALMKGADRFGRVTVMPAIWFFGDNDSLFPVTTWREMFSRYRAGNPRAELVAIGSFMNDAHNLTGSWSGLRIWVPKLDDFLKRIGLPGTELFPEYMPEPIPPSSNYADINDIDKVPNLKSDGERMLYRSFLGHPFPRAFAIGETAAATGYDGFDPLTKALQGCSRLTTSCRLYAVDNEVVWKP</sequence>
<dbReference type="EMBL" id="JUGD01000031">
    <property type="protein sequence ID" value="RAM61941.1"/>
    <property type="molecule type" value="Genomic_DNA"/>
</dbReference>
<reference evidence="3 4" key="1">
    <citation type="submission" date="2014-12" db="EMBL/GenBank/DDBJ databases">
        <title>Complete genome sequence of Herbaspirillum rubrisubalbicans Os38.</title>
        <authorList>
            <person name="Chen M."/>
            <person name="An Q."/>
        </authorList>
    </citation>
    <scope>NUCLEOTIDE SEQUENCE [LARGE SCALE GENOMIC DNA]</scope>
    <source>
        <strain evidence="3 4">Os38</strain>
    </source>
</reference>
<evidence type="ECO:0000256" key="1">
    <source>
        <dbReference type="ARBA" id="ARBA00022801"/>
    </source>
</evidence>
<proteinExistence type="predicted"/>
<dbReference type="InterPro" id="IPR000383">
    <property type="entry name" value="Xaa-Pro-like_dom"/>
</dbReference>
<dbReference type="Pfam" id="PF02129">
    <property type="entry name" value="Peptidase_S15"/>
    <property type="match status" value="1"/>
</dbReference>